<gene>
    <name evidence="1" type="ORF">DesU5LDRAFT_3207</name>
</gene>
<dbReference type="eggNOG" id="ENOG5030PIY">
    <property type="taxonomic scope" value="Bacteria"/>
</dbReference>
<sequence>MDAVERRAEKRVHPPGDALLDFALWPADPLPPARLPLSALGPPAACRQCGQHLELADVAAIGIGLRLSGAPDILVPLAEAPALFVYLKLRDYRSHPSTDTLSFFFLAENVRAETIRGGLRFGLRLLRLGRGSTFEKALEFLDVSRFGARELTVWIDAVAREGQRQATGMGHGLDLDELLFEPELAASGDAHKDGE</sequence>
<reference evidence="1" key="1">
    <citation type="submission" date="2011-11" db="EMBL/GenBank/DDBJ databases">
        <title>Improved High-Quality Draft sequence of Desulfovibrio sp. U5L.</title>
        <authorList>
            <consortium name="US DOE Joint Genome Institute"/>
            <person name="Lucas S."/>
            <person name="Han J."/>
            <person name="Lapidus A."/>
            <person name="Cheng J.-F."/>
            <person name="Goodwin L."/>
            <person name="Pitluck S."/>
            <person name="Peters L."/>
            <person name="Ovchinnikova G."/>
            <person name="Held B."/>
            <person name="Detter J.C."/>
            <person name="Han C."/>
            <person name="Tapia R."/>
            <person name="Land M."/>
            <person name="Hauser L."/>
            <person name="Kyrpides N."/>
            <person name="Ivanova N."/>
            <person name="Pagani I."/>
            <person name="Gabster J."/>
            <person name="Walker C."/>
            <person name="Stolyar S."/>
            <person name="Stahl D."/>
            <person name="Arkin A."/>
            <person name="Dehal P."/>
            <person name="Hazen T."/>
            <person name="Woyke T."/>
        </authorList>
    </citation>
    <scope>NUCLEOTIDE SEQUENCE [LARGE SCALE GENOMIC DNA]</scope>
    <source>
        <strain evidence="1">U5L</strain>
    </source>
</reference>
<dbReference type="AlphaFoldDB" id="I2Q4Y5"/>
<evidence type="ECO:0000313" key="1">
    <source>
        <dbReference type="EMBL" id="EIG54841.1"/>
    </source>
</evidence>
<proteinExistence type="predicted"/>
<accession>I2Q4Y5</accession>
<organism evidence="1">
    <name type="scientific">Desulfovibrio sp. U5L</name>
    <dbReference type="NCBI Taxonomy" id="596152"/>
    <lineage>
        <taxon>Bacteria</taxon>
        <taxon>Pseudomonadati</taxon>
        <taxon>Thermodesulfobacteriota</taxon>
        <taxon>Desulfovibrionia</taxon>
        <taxon>Desulfovibrionales</taxon>
        <taxon>Desulfovibrionaceae</taxon>
        <taxon>Desulfovibrio</taxon>
    </lineage>
</organism>
<dbReference type="EMBL" id="JH600068">
    <property type="protein sequence ID" value="EIG54841.1"/>
    <property type="molecule type" value="Genomic_DNA"/>
</dbReference>
<protein>
    <submittedName>
        <fullName evidence="1">Uncharacterized protein</fullName>
    </submittedName>
</protein>
<name>I2Q4Y5_9BACT</name>
<dbReference type="OrthoDB" id="5454684at2"/>
<dbReference type="STRING" id="596152.DesU5LDRAFT_3207"/>
<dbReference type="HOGENOM" id="CLU_094895_0_0_7"/>